<dbReference type="Proteomes" id="UP000292781">
    <property type="component" value="Unassembled WGS sequence"/>
</dbReference>
<dbReference type="AlphaFoldDB" id="A0A4Q9VDX1"/>
<protein>
    <submittedName>
        <fullName evidence="2">DUF4239 domain-containing protein</fullName>
    </submittedName>
</protein>
<evidence type="ECO:0000256" key="1">
    <source>
        <dbReference type="SAM" id="Phobius"/>
    </source>
</evidence>
<comment type="caution">
    <text evidence="2">The sequence shown here is derived from an EMBL/GenBank/DDBJ whole genome shotgun (WGS) entry which is preliminary data.</text>
</comment>
<keyword evidence="3" id="KW-1185">Reference proteome</keyword>
<dbReference type="OrthoDB" id="797232at2"/>
<feature type="transmembrane region" description="Helical" evidence="1">
    <location>
        <begin position="214"/>
        <end position="235"/>
    </location>
</feature>
<evidence type="ECO:0000313" key="3">
    <source>
        <dbReference type="Proteomes" id="UP000292781"/>
    </source>
</evidence>
<sequence>MTTFDWGAYDHYGFALVALAGTALACLGLGLILASPRHRPRLAGLAGVAPPFINIIGVLFALTLAFLANDTWSAHDRAITAVTREADALDAIGALTRSLPDTTRRPIEAAVGAYAVSAVEIEWPQLARRVAAPATAAALERLLTLAADPGLGAPLGPAVHARLLTEVMAVRDARDLRVALSQTHVNPLKWLGMAFLGFVTMLSVAVVHVEHPRAALVAILLFAAAAAPTAAIVLIQGNPFQRPTTVSAAPIAARIPPAP</sequence>
<evidence type="ECO:0000313" key="2">
    <source>
        <dbReference type="EMBL" id="TBW32913.1"/>
    </source>
</evidence>
<feature type="transmembrane region" description="Helical" evidence="1">
    <location>
        <begin position="190"/>
        <end position="207"/>
    </location>
</feature>
<accession>A0A4Q9VDX1</accession>
<feature type="transmembrane region" description="Helical" evidence="1">
    <location>
        <begin position="12"/>
        <end position="33"/>
    </location>
</feature>
<gene>
    <name evidence="2" type="ORF">EYW49_21205</name>
</gene>
<dbReference type="EMBL" id="SJFN01000050">
    <property type="protein sequence ID" value="TBW32913.1"/>
    <property type="molecule type" value="Genomic_DNA"/>
</dbReference>
<keyword evidence="1" id="KW-0812">Transmembrane</keyword>
<keyword evidence="1" id="KW-1133">Transmembrane helix</keyword>
<keyword evidence="1" id="KW-0472">Membrane</keyword>
<dbReference type="InterPro" id="IPR025333">
    <property type="entry name" value="DUF4239"/>
</dbReference>
<dbReference type="RefSeq" id="WP_131311631.1">
    <property type="nucleotide sequence ID" value="NZ_SJFN01000050.1"/>
</dbReference>
<reference evidence="2 3" key="1">
    <citation type="submission" date="2019-02" db="EMBL/GenBank/DDBJ databases">
        <title>Siculibacillus lacustris gen. nov., sp. nov., a new rosette-forming bacterium isolated from a freshwater crater lake (Lake St. Ana, Romania).</title>
        <authorList>
            <person name="Felfoldi T."/>
            <person name="Marton Z."/>
            <person name="Szabo A."/>
            <person name="Mentes A."/>
            <person name="Boka K."/>
            <person name="Marialigeti K."/>
            <person name="Mathe I."/>
            <person name="Koncz M."/>
            <person name="Schumann P."/>
            <person name="Toth E."/>
        </authorList>
    </citation>
    <scope>NUCLEOTIDE SEQUENCE [LARGE SCALE GENOMIC DNA]</scope>
    <source>
        <strain evidence="2 3">SA-279</strain>
    </source>
</reference>
<organism evidence="2 3">
    <name type="scientific">Siculibacillus lacustris</name>
    <dbReference type="NCBI Taxonomy" id="1549641"/>
    <lineage>
        <taxon>Bacteria</taxon>
        <taxon>Pseudomonadati</taxon>
        <taxon>Pseudomonadota</taxon>
        <taxon>Alphaproteobacteria</taxon>
        <taxon>Hyphomicrobiales</taxon>
        <taxon>Ancalomicrobiaceae</taxon>
        <taxon>Siculibacillus</taxon>
    </lineage>
</organism>
<feature type="transmembrane region" description="Helical" evidence="1">
    <location>
        <begin position="45"/>
        <end position="68"/>
    </location>
</feature>
<proteinExistence type="predicted"/>
<name>A0A4Q9VDX1_9HYPH</name>
<dbReference type="Pfam" id="PF14023">
    <property type="entry name" value="Bestrophin-like"/>
    <property type="match status" value="1"/>
</dbReference>